<gene>
    <name evidence="1" type="ORF">RSOLAG22IIIB_06347</name>
</gene>
<protein>
    <submittedName>
        <fullName evidence="1">Uncharacterized protein</fullName>
    </submittedName>
</protein>
<organism evidence="1 2">
    <name type="scientific">Rhizoctonia solani</name>
    <dbReference type="NCBI Taxonomy" id="456999"/>
    <lineage>
        <taxon>Eukaryota</taxon>
        <taxon>Fungi</taxon>
        <taxon>Dikarya</taxon>
        <taxon>Basidiomycota</taxon>
        <taxon>Agaricomycotina</taxon>
        <taxon>Agaricomycetes</taxon>
        <taxon>Cantharellales</taxon>
        <taxon>Ceratobasidiaceae</taxon>
        <taxon>Rhizoctonia</taxon>
    </lineage>
</organism>
<keyword evidence="2" id="KW-1185">Reference proteome</keyword>
<evidence type="ECO:0000313" key="1">
    <source>
        <dbReference type="EMBL" id="CUA76564.1"/>
    </source>
</evidence>
<accession>A0A0K6GDW9</accession>
<name>A0A0K6GDW9_9AGAM</name>
<dbReference type="Proteomes" id="UP000044841">
    <property type="component" value="Unassembled WGS sequence"/>
</dbReference>
<proteinExistence type="predicted"/>
<dbReference type="EMBL" id="CYGV01001711">
    <property type="protein sequence ID" value="CUA76564.1"/>
    <property type="molecule type" value="Genomic_DNA"/>
</dbReference>
<reference evidence="1 2" key="1">
    <citation type="submission" date="2015-07" db="EMBL/GenBank/DDBJ databases">
        <authorList>
            <person name="Noorani M."/>
        </authorList>
    </citation>
    <scope>NUCLEOTIDE SEQUENCE [LARGE SCALE GENOMIC DNA]</scope>
    <source>
        <strain evidence="1">BBA 69670</strain>
    </source>
</reference>
<sequence length="103" mass="11540">MLLFRDFGGEVSELVCEIVEIARDAHEDDDLPAVNFSEIGHQSSPHTGFPTLNANARLLGQKLSGFLSLLMAKRSHQAFDRLYFIVRIRGCIAGIRGLIRTLW</sequence>
<evidence type="ECO:0000313" key="2">
    <source>
        <dbReference type="Proteomes" id="UP000044841"/>
    </source>
</evidence>
<dbReference type="AlphaFoldDB" id="A0A0K6GDW9"/>